<feature type="compositionally biased region" description="Basic and acidic residues" evidence="2">
    <location>
        <begin position="135"/>
        <end position="194"/>
    </location>
</feature>
<evidence type="ECO:0000313" key="4">
    <source>
        <dbReference type="EMBL" id="KAJ8609543.1"/>
    </source>
</evidence>
<dbReference type="Proteomes" id="UP001230188">
    <property type="component" value="Unassembled WGS sequence"/>
</dbReference>
<feature type="region of interest" description="Disordered" evidence="2">
    <location>
        <begin position="90"/>
        <end position="224"/>
    </location>
</feature>
<dbReference type="EMBL" id="JAQMWT010000138">
    <property type="protein sequence ID" value="KAJ8609543.1"/>
    <property type="molecule type" value="Genomic_DNA"/>
</dbReference>
<evidence type="ECO:0000256" key="2">
    <source>
        <dbReference type="SAM" id="MobiDB-lite"/>
    </source>
</evidence>
<reference evidence="4" key="1">
    <citation type="submission" date="2023-01" db="EMBL/GenBank/DDBJ databases">
        <title>Metagenome sequencing of chrysophaentin producing Chrysophaeum taylorii.</title>
        <authorList>
            <person name="Davison J."/>
            <person name="Bewley C."/>
        </authorList>
    </citation>
    <scope>NUCLEOTIDE SEQUENCE</scope>
    <source>
        <strain evidence="4">NIES-1699</strain>
    </source>
</reference>
<gene>
    <name evidence="4" type="ORF">CTAYLR_006039</name>
</gene>
<protein>
    <submittedName>
        <fullName evidence="4">Uncharacterized protein</fullName>
    </submittedName>
</protein>
<evidence type="ECO:0000256" key="1">
    <source>
        <dbReference type="SAM" id="Coils"/>
    </source>
</evidence>
<proteinExistence type="predicted"/>
<organism evidence="4 5">
    <name type="scientific">Chrysophaeum taylorii</name>
    <dbReference type="NCBI Taxonomy" id="2483200"/>
    <lineage>
        <taxon>Eukaryota</taxon>
        <taxon>Sar</taxon>
        <taxon>Stramenopiles</taxon>
        <taxon>Ochrophyta</taxon>
        <taxon>Pelagophyceae</taxon>
        <taxon>Pelagomonadales</taxon>
        <taxon>Pelagomonadaceae</taxon>
        <taxon>Chrysophaeum</taxon>
    </lineage>
</organism>
<keyword evidence="3" id="KW-0732">Signal</keyword>
<keyword evidence="5" id="KW-1185">Reference proteome</keyword>
<comment type="caution">
    <text evidence="4">The sequence shown here is derived from an EMBL/GenBank/DDBJ whole genome shotgun (WGS) entry which is preliminary data.</text>
</comment>
<dbReference type="AlphaFoldDB" id="A0AAD7UKB0"/>
<feature type="coiled-coil region" evidence="1">
    <location>
        <begin position="232"/>
        <end position="259"/>
    </location>
</feature>
<keyword evidence="1" id="KW-0175">Coiled coil</keyword>
<name>A0AAD7UKB0_9STRA</name>
<feature type="chain" id="PRO_5042015901" evidence="3">
    <location>
        <begin position="20"/>
        <end position="284"/>
    </location>
</feature>
<accession>A0AAD7UKB0</accession>
<sequence length="284" mass="33223">MRVRPATIAALCALAGVCAQRTRRDRKKGDKLDRHSDLRDSHKPRNSAEQRANRLEKYDRLLEMAEKAKADMPQLREQVAELKAREEAILDQDEVLRPPRPPRLGFHAGEDEEEDFEPGGLPYGMENPFSEPADEGPRAPVDQKKREEMMRKSRERLERMRNMDPEERIAEMRRERDERVAARKDGEVDARDYEPALGGKRVWRSKSGDYGPPKPRGLGLENLSPEERHAKLLEHQKLMEDHRSKMDEWREKHEAYMSERRAIMDSYRDLSHQIREAVFASRPL</sequence>
<feature type="compositionally biased region" description="Basic and acidic residues" evidence="2">
    <location>
        <begin position="27"/>
        <end position="52"/>
    </location>
</feature>
<evidence type="ECO:0000256" key="3">
    <source>
        <dbReference type="SAM" id="SignalP"/>
    </source>
</evidence>
<feature type="signal peptide" evidence="3">
    <location>
        <begin position="1"/>
        <end position="19"/>
    </location>
</feature>
<feature type="region of interest" description="Disordered" evidence="2">
    <location>
        <begin position="22"/>
        <end position="52"/>
    </location>
</feature>
<evidence type="ECO:0000313" key="5">
    <source>
        <dbReference type="Proteomes" id="UP001230188"/>
    </source>
</evidence>